<sequence length="525" mass="59038">MHASHFLFSLALLLTPLCLISTTWLYSYPLWHGCRFPQPDSDWTPTSKAPFRLLALGDPQLEGDSSLPKPSFHSLPSLATIVHDARFAGSWSRRQYLLRAALSDYSRRLPKESWKWVRLQRKRLDLWGNDWYLAHIVRCLRWWTRPSHVSVLGDLLGSQWIGNEEFERRGRRFWERVFGGLGVVGEGIMGGAAGEEGQEGQEGRQWGGRVEVLGEDKSWENRVINIAGNHDIGYAGDLDEGRVERFERAFGKVNWDIWFTLPRTNISSPSSNTTLGDADNNDNNETDPPALRLIILNSMNLDTPALSHSLQTQTYSFLNHVISTSRPVTSKTHATILLTHIPLYKEPGICVDSPFFDFFDTGSGVKEQNMLSEHSSKGILEGIFGLSGNEGAEGQGLGRRGVVINGHDHEGCDVLHYFPRMGEEDGECAKWYEAPDSATATEGASCTSPSIPHIREITLRSMMGDFSGHAGFLSAWFDASLGEHGEWRLEFQTCGFGIQHWWWGVMLTSSEASQEVTWSRYHLEI</sequence>
<keyword evidence="2" id="KW-1185">Reference proteome</keyword>
<name>A0ACB6QEP2_9PLEO</name>
<evidence type="ECO:0000313" key="1">
    <source>
        <dbReference type="EMBL" id="KAF2465330.1"/>
    </source>
</evidence>
<comment type="caution">
    <text evidence="1">The sequence shown here is derived from an EMBL/GenBank/DDBJ whole genome shotgun (WGS) entry which is preliminary data.</text>
</comment>
<protein>
    <submittedName>
        <fullName evidence="1">Uncharacterized protein</fullName>
    </submittedName>
</protein>
<proteinExistence type="predicted"/>
<dbReference type="Proteomes" id="UP000799755">
    <property type="component" value="Unassembled WGS sequence"/>
</dbReference>
<gene>
    <name evidence="1" type="ORF">BDR25DRAFT_337072</name>
</gene>
<reference evidence="1" key="1">
    <citation type="journal article" date="2020" name="Stud. Mycol.">
        <title>101 Dothideomycetes genomes: a test case for predicting lifestyles and emergence of pathogens.</title>
        <authorList>
            <person name="Haridas S."/>
            <person name="Albert R."/>
            <person name="Binder M."/>
            <person name="Bloem J."/>
            <person name="Labutti K."/>
            <person name="Salamov A."/>
            <person name="Andreopoulos B."/>
            <person name="Baker S."/>
            <person name="Barry K."/>
            <person name="Bills G."/>
            <person name="Bluhm B."/>
            <person name="Cannon C."/>
            <person name="Castanera R."/>
            <person name="Culley D."/>
            <person name="Daum C."/>
            <person name="Ezra D."/>
            <person name="Gonzalez J."/>
            <person name="Henrissat B."/>
            <person name="Kuo A."/>
            <person name="Liang C."/>
            <person name="Lipzen A."/>
            <person name="Lutzoni F."/>
            <person name="Magnuson J."/>
            <person name="Mondo S."/>
            <person name="Nolan M."/>
            <person name="Ohm R."/>
            <person name="Pangilinan J."/>
            <person name="Park H.-J."/>
            <person name="Ramirez L."/>
            <person name="Alfaro M."/>
            <person name="Sun H."/>
            <person name="Tritt A."/>
            <person name="Yoshinaga Y."/>
            <person name="Zwiers L.-H."/>
            <person name="Turgeon B."/>
            <person name="Goodwin S."/>
            <person name="Spatafora J."/>
            <person name="Crous P."/>
            <person name="Grigoriev I."/>
        </authorList>
    </citation>
    <scope>NUCLEOTIDE SEQUENCE</scope>
    <source>
        <strain evidence="1">ATCC 200398</strain>
    </source>
</reference>
<accession>A0ACB6QEP2</accession>
<organism evidence="1 2">
    <name type="scientific">Lindgomyces ingoldianus</name>
    <dbReference type="NCBI Taxonomy" id="673940"/>
    <lineage>
        <taxon>Eukaryota</taxon>
        <taxon>Fungi</taxon>
        <taxon>Dikarya</taxon>
        <taxon>Ascomycota</taxon>
        <taxon>Pezizomycotina</taxon>
        <taxon>Dothideomycetes</taxon>
        <taxon>Pleosporomycetidae</taxon>
        <taxon>Pleosporales</taxon>
        <taxon>Lindgomycetaceae</taxon>
        <taxon>Lindgomyces</taxon>
    </lineage>
</organism>
<evidence type="ECO:0000313" key="2">
    <source>
        <dbReference type="Proteomes" id="UP000799755"/>
    </source>
</evidence>
<dbReference type="EMBL" id="MU003530">
    <property type="protein sequence ID" value="KAF2465330.1"/>
    <property type="molecule type" value="Genomic_DNA"/>
</dbReference>